<feature type="transmembrane region" description="Helical" evidence="8">
    <location>
        <begin position="463"/>
        <end position="482"/>
    </location>
</feature>
<sequence length="1035" mass="110550">MSPSRPFILRPVATTLLMVAIMLSGILAFRFLPVAALPEVDYPTIQVQTFYPGASPDVMTSSVTAPLEVQFGQMPNLNQMSSVSSGGASVITLQFGLKITLDVAEQEVQAAINAAGNLLPSDLPAPPIYAKVNPADAPILTLGLTSATMPLTQVQDFADTRLAQKISQLPGVGLVSISGGQRPAVRIRADIRKLAAYGLNIDDLRSTLGNANVNTPKGSFDGPLRASTINANDQIRTANGYRSLIVAYKNGAAVRLSDIGEVADGSENDKLGAWMNAAPAIILNIQRQPGANVISVVEGIKALLPQLKASLPAAIDMAVLTDRTVTIRASVRDVEYELTLAVVLVVLVIFVFLRSTRATLIPSLSVPLSLVGTLGVMYLSGFSLNNLTLMALTISTGFVVDDAIVVIENISRYIEEGDTPLHAALRGSEQIGFTIISLTVSLIAVLIPLLFMGDVVGRLFREFAITLAVTILISAVVSLTLVPMACAKLLKAATETHENGFQRWSREAFDGIIAVYARMLNWVLDRQTLVLLVALATFGLTGLLYVVIPKGFFPLQDTGVIQAISEAPQSVSYAAMAKRQQALASEILKDRDVESLSSFIGVDGTNSTLNSGRILINLKPHEERTSTIAAVMRRLQERTASLPGITLYMQPVQDLTVEGTVSRMQYQFILQDASADQLAEWTPKLVDKLKELPQLADVASDISARGLAVFVDIDRDQAARFGITPATIDNALYDSFGQRIVSTIFTNSNQYRVILEADPQLQKSLRSLSAIHLPSSVGGGPVPLDVVARIREGTAPLQVSHLGQFPSATVSFNLAPGASLGEAVTAIKQAQAEIGLPESVVSTFQGAAQAFQSSLSNQIWLILAAIVTVYIVLGVLYESFIHPLTILSTLPSAGIGALLALMAAGQELTIVAIIGIILLIGIVKKNAIMMIDFALDVERNEGKTPREAIYQACLLRFRPILMTTMAAVLGALPLMLGTGAGSELRHPLGISIVGGLLVSQVLTLFTTPVIYLWFDRLAVRFAGREPGISPARETS</sequence>
<dbReference type="InterPro" id="IPR001036">
    <property type="entry name" value="Acrflvin-R"/>
</dbReference>
<feature type="transmembrane region" description="Helical" evidence="8">
    <location>
        <begin position="988"/>
        <end position="1014"/>
    </location>
</feature>
<dbReference type="SUPFAM" id="SSF82714">
    <property type="entry name" value="Multidrug efflux transporter AcrB TolC docking domain, DN and DC subdomains"/>
    <property type="match status" value="2"/>
</dbReference>
<comment type="subcellular location">
    <subcellularLocation>
        <location evidence="1">Cell inner membrane</location>
        <topology evidence="1">Multi-pass membrane protein</topology>
    </subcellularLocation>
</comment>
<gene>
    <name evidence="9" type="ORF">CYD53_1245</name>
</gene>
<evidence type="ECO:0000256" key="5">
    <source>
        <dbReference type="ARBA" id="ARBA00022692"/>
    </source>
</evidence>
<evidence type="ECO:0000313" key="9">
    <source>
        <dbReference type="EMBL" id="POR46477.1"/>
    </source>
</evidence>
<dbReference type="Gene3D" id="3.30.70.1440">
    <property type="entry name" value="Multidrug efflux transporter AcrB pore domain"/>
    <property type="match status" value="1"/>
</dbReference>
<dbReference type="Gene3D" id="3.30.70.1430">
    <property type="entry name" value="Multidrug efflux transporter AcrB pore domain"/>
    <property type="match status" value="2"/>
</dbReference>
<dbReference type="GO" id="GO:0042910">
    <property type="term" value="F:xenobiotic transmembrane transporter activity"/>
    <property type="evidence" value="ECO:0007669"/>
    <property type="project" value="TreeGrafter"/>
</dbReference>
<dbReference type="FunFam" id="3.30.70.1430:FF:000001">
    <property type="entry name" value="Efflux pump membrane transporter"/>
    <property type="match status" value="1"/>
</dbReference>
<evidence type="ECO:0000256" key="1">
    <source>
        <dbReference type="ARBA" id="ARBA00004429"/>
    </source>
</evidence>
<evidence type="ECO:0000313" key="10">
    <source>
        <dbReference type="Proteomes" id="UP000236919"/>
    </source>
</evidence>
<feature type="transmembrane region" description="Helical" evidence="8">
    <location>
        <begin position="336"/>
        <end position="353"/>
    </location>
</feature>
<dbReference type="NCBIfam" id="NF033617">
    <property type="entry name" value="RND_permease_2"/>
    <property type="match status" value="1"/>
</dbReference>
<evidence type="ECO:0000256" key="7">
    <source>
        <dbReference type="ARBA" id="ARBA00023136"/>
    </source>
</evidence>
<feature type="transmembrane region" description="Helical" evidence="8">
    <location>
        <begin position="910"/>
        <end position="935"/>
    </location>
</feature>
<dbReference type="PRINTS" id="PR00702">
    <property type="entry name" value="ACRIFLAVINRP"/>
</dbReference>
<dbReference type="EMBL" id="PQFZ01000024">
    <property type="protein sequence ID" value="POR46477.1"/>
    <property type="molecule type" value="Genomic_DNA"/>
</dbReference>
<organism evidence="9 10">
    <name type="scientific">Bosea psychrotolerans</name>
    <dbReference type="NCBI Taxonomy" id="1871628"/>
    <lineage>
        <taxon>Bacteria</taxon>
        <taxon>Pseudomonadati</taxon>
        <taxon>Pseudomonadota</taxon>
        <taxon>Alphaproteobacteria</taxon>
        <taxon>Hyphomicrobiales</taxon>
        <taxon>Boseaceae</taxon>
        <taxon>Bosea</taxon>
    </lineage>
</organism>
<dbReference type="InterPro" id="IPR027463">
    <property type="entry name" value="AcrB_DN_DC_subdom"/>
</dbReference>
<feature type="transmembrane region" description="Helical" evidence="8">
    <location>
        <begin position="955"/>
        <end position="976"/>
    </location>
</feature>
<dbReference type="NCBIfam" id="NF007798">
    <property type="entry name" value="PRK10503.1"/>
    <property type="match status" value="1"/>
</dbReference>
<comment type="caution">
    <text evidence="9">The sequence shown here is derived from an EMBL/GenBank/DDBJ whole genome shotgun (WGS) entry which is preliminary data.</text>
</comment>
<keyword evidence="3" id="KW-1003">Cell membrane</keyword>
<feature type="transmembrane region" description="Helical" evidence="8">
    <location>
        <begin position="859"/>
        <end position="877"/>
    </location>
</feature>
<dbReference type="Pfam" id="PF00873">
    <property type="entry name" value="ACR_tran"/>
    <property type="match status" value="1"/>
</dbReference>
<dbReference type="Gene3D" id="3.30.2090.10">
    <property type="entry name" value="Multidrug efflux transporter AcrB TolC docking domain, DN and DC subdomains"/>
    <property type="match status" value="2"/>
</dbReference>
<dbReference type="PANTHER" id="PTHR32063:SF21">
    <property type="entry name" value="MULTIDRUG RESISTANCE PROTEIN MDTB"/>
    <property type="match status" value="1"/>
</dbReference>
<keyword evidence="4" id="KW-0997">Cell inner membrane</keyword>
<accession>A0A2S4LVK3</accession>
<dbReference type="Gene3D" id="3.30.70.1320">
    <property type="entry name" value="Multidrug efflux transporter AcrB pore domain like"/>
    <property type="match status" value="1"/>
</dbReference>
<protein>
    <submittedName>
        <fullName evidence="9">Multidrug efflux pump</fullName>
    </submittedName>
</protein>
<keyword evidence="7 8" id="KW-0472">Membrane</keyword>
<dbReference type="GO" id="GO:0005886">
    <property type="term" value="C:plasma membrane"/>
    <property type="evidence" value="ECO:0007669"/>
    <property type="project" value="UniProtKB-SubCell"/>
</dbReference>
<keyword evidence="2" id="KW-0813">Transport</keyword>
<evidence type="ECO:0000256" key="8">
    <source>
        <dbReference type="SAM" id="Phobius"/>
    </source>
</evidence>
<dbReference type="Proteomes" id="UP000236919">
    <property type="component" value="Unassembled WGS sequence"/>
</dbReference>
<evidence type="ECO:0000256" key="2">
    <source>
        <dbReference type="ARBA" id="ARBA00022448"/>
    </source>
</evidence>
<evidence type="ECO:0000256" key="6">
    <source>
        <dbReference type="ARBA" id="ARBA00022989"/>
    </source>
</evidence>
<dbReference type="SUPFAM" id="SSF82866">
    <property type="entry name" value="Multidrug efflux transporter AcrB transmembrane domain"/>
    <property type="match status" value="2"/>
</dbReference>
<feature type="transmembrane region" description="Helical" evidence="8">
    <location>
        <begin position="360"/>
        <end position="381"/>
    </location>
</feature>
<name>A0A2S4LVK3_9HYPH</name>
<dbReference type="FunFam" id="1.20.1640.10:FF:000001">
    <property type="entry name" value="Efflux pump membrane transporter"/>
    <property type="match status" value="1"/>
</dbReference>
<feature type="transmembrane region" description="Helical" evidence="8">
    <location>
        <begin position="431"/>
        <end position="451"/>
    </location>
</feature>
<keyword evidence="10" id="KW-1185">Reference proteome</keyword>
<reference evidence="9 10" key="1">
    <citation type="submission" date="2018-01" db="EMBL/GenBank/DDBJ databases">
        <title>Genomic Encyclopedia of Type Strains, Phase III (KMG-III): the genomes of soil and plant-associated and newly described type strains.</title>
        <authorList>
            <person name="Whitman W."/>
        </authorList>
    </citation>
    <scope>NUCLEOTIDE SEQUENCE [LARGE SCALE GENOMIC DNA]</scope>
    <source>
        <strain evidence="9 10">1131</strain>
    </source>
</reference>
<evidence type="ECO:0000256" key="4">
    <source>
        <dbReference type="ARBA" id="ARBA00022519"/>
    </source>
</evidence>
<evidence type="ECO:0000256" key="3">
    <source>
        <dbReference type="ARBA" id="ARBA00022475"/>
    </source>
</evidence>
<dbReference type="Gene3D" id="1.20.1640.10">
    <property type="entry name" value="Multidrug efflux transporter AcrB transmembrane domain"/>
    <property type="match status" value="2"/>
</dbReference>
<dbReference type="AlphaFoldDB" id="A0A2S4LVK3"/>
<dbReference type="PANTHER" id="PTHR32063">
    <property type="match status" value="1"/>
</dbReference>
<feature type="transmembrane region" description="Helical" evidence="8">
    <location>
        <begin position="528"/>
        <end position="548"/>
    </location>
</feature>
<keyword evidence="6 8" id="KW-1133">Transmembrane helix</keyword>
<dbReference type="RefSeq" id="WP_103721021.1">
    <property type="nucleotide sequence ID" value="NZ_PQFZ01000024.1"/>
</dbReference>
<dbReference type="OrthoDB" id="9807350at2"/>
<dbReference type="SUPFAM" id="SSF82693">
    <property type="entry name" value="Multidrug efflux transporter AcrB pore domain, PN1, PN2, PC1 and PC2 subdomains"/>
    <property type="match status" value="3"/>
</dbReference>
<proteinExistence type="predicted"/>
<keyword evidence="5 8" id="KW-0812">Transmembrane</keyword>